<reference evidence="1 2" key="1">
    <citation type="submission" date="2022-09" db="EMBL/GenBank/DDBJ databases">
        <title>Interaction between co-microsymbionts with complementary sets of symbiotic genes in legume-rhizobium systems.</title>
        <authorList>
            <person name="Safronova V."/>
            <person name="Sazanova A."/>
            <person name="Afonin A."/>
            <person name="Chirak E."/>
        </authorList>
    </citation>
    <scope>NUCLEOTIDE SEQUENCE [LARGE SCALE GENOMIC DNA]</scope>
    <source>
        <strain evidence="1 2">A18/4-1</strain>
    </source>
</reference>
<dbReference type="Gene3D" id="3.30.2020.10">
    <property type="entry name" value="NE0471-like N-terminal domain"/>
    <property type="match status" value="1"/>
</dbReference>
<dbReference type="Proteomes" id="UP001061862">
    <property type="component" value="Chromosome"/>
</dbReference>
<proteinExistence type="predicted"/>
<dbReference type="SUPFAM" id="SSF143880">
    <property type="entry name" value="NE0471 N-terminal domain-like"/>
    <property type="match status" value="1"/>
</dbReference>
<accession>A0ABY6CC22</accession>
<keyword evidence="2" id="KW-1185">Reference proteome</keyword>
<protein>
    <submittedName>
        <fullName evidence="1">DUF2442 domain-containing protein</fullName>
    </submittedName>
</protein>
<organism evidence="1 2">
    <name type="scientific">Devosia neptuniae</name>
    <dbReference type="NCBI Taxonomy" id="191302"/>
    <lineage>
        <taxon>Bacteria</taxon>
        <taxon>Pseudomonadati</taxon>
        <taxon>Pseudomonadota</taxon>
        <taxon>Alphaproteobacteria</taxon>
        <taxon>Hyphomicrobiales</taxon>
        <taxon>Devosiaceae</taxon>
        <taxon>Devosia</taxon>
    </lineage>
</organism>
<name>A0ABY6CC22_9HYPH</name>
<dbReference type="Pfam" id="PF10387">
    <property type="entry name" value="DUF2442"/>
    <property type="match status" value="1"/>
</dbReference>
<dbReference type="InterPro" id="IPR036782">
    <property type="entry name" value="NE0471-like_N"/>
</dbReference>
<dbReference type="InterPro" id="IPR018841">
    <property type="entry name" value="DUF2442"/>
</dbReference>
<evidence type="ECO:0000313" key="1">
    <source>
        <dbReference type="EMBL" id="UXN68652.1"/>
    </source>
</evidence>
<gene>
    <name evidence="1" type="ORF">N8A98_15495</name>
</gene>
<dbReference type="EMBL" id="CP104965">
    <property type="protein sequence ID" value="UXN68652.1"/>
    <property type="molecule type" value="Genomic_DNA"/>
</dbReference>
<sequence length="113" mass="12684">MTRLKSTASGCCEFGSGRTTPRLKVTSIRAIVPFKLVVSFSDGSSGTFDAASMIGERGEGTEPLRERRFFGMVELANGVPTWPNHFDISPLWLREEMEKRGELILPLPVRRRR</sequence>
<dbReference type="RefSeq" id="WP_262166596.1">
    <property type="nucleotide sequence ID" value="NZ_CP104965.1"/>
</dbReference>
<evidence type="ECO:0000313" key="2">
    <source>
        <dbReference type="Proteomes" id="UP001061862"/>
    </source>
</evidence>